<evidence type="ECO:0000313" key="3">
    <source>
        <dbReference type="Proteomes" id="UP001153328"/>
    </source>
</evidence>
<dbReference type="EMBL" id="CAJVAX010000001">
    <property type="protein sequence ID" value="CAG7607403.1"/>
    <property type="molecule type" value="Genomic_DNA"/>
</dbReference>
<feature type="compositionally biased region" description="Basic and acidic residues" evidence="1">
    <location>
        <begin position="232"/>
        <end position="242"/>
    </location>
</feature>
<sequence>MDRAPLGHRGPRRRRVRGDHRRHDRLPRQRQPHRRGAAGPHGRARLRRRPALGRLGAGAADRPGGRPTVRRGRGRGLLPPRVGCAGALQRHDGPGQGGTGGVHRAARRPRRPAGHRGRPPHPGAGGRPRPGRVPARTPPGRRRLRRHTGSARRHRPAGRHPPAPARPPRARARPQAARRRRHPPQHGRRRHRCAAGRGARHDRHPGCHVGRRRRPEEPGQAAGVVPTGGDGRPVHDLPRDDIPDRYDVVAARVGVRHHDGDPDHGVHDRRFDRRHVRASAVDLDGRYEPAPAAAEPHVGAPDAHDDEAAALVAPAHVDFDDSGHPASDDAAQLAARGHPVPDRLGCPRPHRHGDADRGAVRYGAATGVWGEAVRVWVSWPGRRTTARWSSRSSGWSCPSCCRCRWAWRPAGTGWGSWR</sequence>
<name>A0A9W4E7A3_9ACTN</name>
<organism evidence="2 3">
    <name type="scientific">Actinacidiphila bryophytorum</name>
    <dbReference type="NCBI Taxonomy" id="1436133"/>
    <lineage>
        <taxon>Bacteria</taxon>
        <taxon>Bacillati</taxon>
        <taxon>Actinomycetota</taxon>
        <taxon>Actinomycetes</taxon>
        <taxon>Kitasatosporales</taxon>
        <taxon>Streptomycetaceae</taxon>
        <taxon>Actinacidiphila</taxon>
    </lineage>
</organism>
<keyword evidence="3" id="KW-1185">Reference proteome</keyword>
<feature type="region of interest" description="Disordered" evidence="1">
    <location>
        <begin position="1"/>
        <end position="242"/>
    </location>
</feature>
<dbReference type="Proteomes" id="UP001153328">
    <property type="component" value="Unassembled WGS sequence"/>
</dbReference>
<reference evidence="2" key="1">
    <citation type="submission" date="2021-06" db="EMBL/GenBank/DDBJ databases">
        <authorList>
            <person name="Arsene-Ploetze F."/>
        </authorList>
    </citation>
    <scope>NUCLEOTIDE SEQUENCE</scope>
    <source>
        <strain evidence="2">SBRY1</strain>
    </source>
</reference>
<feature type="compositionally biased region" description="Basic residues" evidence="1">
    <location>
        <begin position="9"/>
        <end position="51"/>
    </location>
</feature>
<evidence type="ECO:0000313" key="2">
    <source>
        <dbReference type="EMBL" id="CAG7607403.1"/>
    </source>
</evidence>
<feature type="compositionally biased region" description="Basic residues" evidence="1">
    <location>
        <begin position="139"/>
        <end position="158"/>
    </location>
</feature>
<accession>A0A9W4E7A3</accession>
<feature type="compositionally biased region" description="Basic residues" evidence="1">
    <location>
        <begin position="168"/>
        <end position="203"/>
    </location>
</feature>
<feature type="compositionally biased region" description="Basic residues" evidence="1">
    <location>
        <begin position="104"/>
        <end position="119"/>
    </location>
</feature>
<feature type="compositionally biased region" description="Low complexity" evidence="1">
    <location>
        <begin position="52"/>
        <end position="67"/>
    </location>
</feature>
<dbReference type="AlphaFoldDB" id="A0A9W4E7A3"/>
<proteinExistence type="predicted"/>
<comment type="caution">
    <text evidence="2">The sequence shown here is derived from an EMBL/GenBank/DDBJ whole genome shotgun (WGS) entry which is preliminary data.</text>
</comment>
<gene>
    <name evidence="2" type="ORF">SBRY_11034</name>
</gene>
<protein>
    <submittedName>
        <fullName evidence="2">Uncharacterized protein</fullName>
    </submittedName>
</protein>
<evidence type="ECO:0000256" key="1">
    <source>
        <dbReference type="SAM" id="MobiDB-lite"/>
    </source>
</evidence>